<protein>
    <submittedName>
        <fullName evidence="5">Outer membrane protein assembly factor BamD</fullName>
    </submittedName>
</protein>
<dbReference type="Proteomes" id="UP001596997">
    <property type="component" value="Unassembled WGS sequence"/>
</dbReference>
<evidence type="ECO:0000256" key="2">
    <source>
        <dbReference type="ARBA" id="ARBA00023136"/>
    </source>
</evidence>
<dbReference type="Gene3D" id="1.25.40.10">
    <property type="entry name" value="Tetratricopeptide repeat domain"/>
    <property type="match status" value="1"/>
</dbReference>
<keyword evidence="3" id="KW-0998">Cell outer membrane</keyword>
<dbReference type="InterPro" id="IPR017689">
    <property type="entry name" value="BamD"/>
</dbReference>
<dbReference type="NCBIfam" id="TIGR03302">
    <property type="entry name" value="OM_YfiO"/>
    <property type="match status" value="1"/>
</dbReference>
<dbReference type="EMBL" id="JBHTJM010000002">
    <property type="protein sequence ID" value="MFD0962774.1"/>
    <property type="molecule type" value="Genomic_DNA"/>
</dbReference>
<evidence type="ECO:0000259" key="4">
    <source>
        <dbReference type="Pfam" id="PF13525"/>
    </source>
</evidence>
<proteinExistence type="predicted"/>
<dbReference type="SUPFAM" id="SSF48452">
    <property type="entry name" value="TPR-like"/>
    <property type="match status" value="1"/>
</dbReference>
<keyword evidence="1" id="KW-0732">Signal</keyword>
<keyword evidence="2" id="KW-0472">Membrane</keyword>
<evidence type="ECO:0000256" key="3">
    <source>
        <dbReference type="ARBA" id="ARBA00023237"/>
    </source>
</evidence>
<dbReference type="Pfam" id="PF13525">
    <property type="entry name" value="YfiO"/>
    <property type="match status" value="1"/>
</dbReference>
<evidence type="ECO:0000256" key="1">
    <source>
        <dbReference type="ARBA" id="ARBA00022729"/>
    </source>
</evidence>
<evidence type="ECO:0000313" key="5">
    <source>
        <dbReference type="EMBL" id="MFD0962774.1"/>
    </source>
</evidence>
<evidence type="ECO:0000313" key="6">
    <source>
        <dbReference type="Proteomes" id="UP001596997"/>
    </source>
</evidence>
<accession>A0ABW3HYZ0</accession>
<comment type="caution">
    <text evidence="5">The sequence shown here is derived from an EMBL/GenBank/DDBJ whole genome shotgun (WGS) entry which is preliminary data.</text>
</comment>
<dbReference type="InterPro" id="IPR039565">
    <property type="entry name" value="BamD-like"/>
</dbReference>
<dbReference type="PROSITE" id="PS51257">
    <property type="entry name" value="PROKAR_LIPOPROTEIN"/>
    <property type="match status" value="1"/>
</dbReference>
<feature type="domain" description="Outer membrane lipoprotein BamD-like" evidence="4">
    <location>
        <begin position="33"/>
        <end position="175"/>
    </location>
</feature>
<reference evidence="6" key="1">
    <citation type="journal article" date="2019" name="Int. J. Syst. Evol. Microbiol.">
        <title>The Global Catalogue of Microorganisms (GCM) 10K type strain sequencing project: providing services to taxonomists for standard genome sequencing and annotation.</title>
        <authorList>
            <consortium name="The Broad Institute Genomics Platform"/>
            <consortium name="The Broad Institute Genome Sequencing Center for Infectious Disease"/>
            <person name="Wu L."/>
            <person name="Ma J."/>
        </authorList>
    </citation>
    <scope>NUCLEOTIDE SEQUENCE [LARGE SCALE GENOMIC DNA]</scope>
    <source>
        <strain evidence="6">CCUG 62114</strain>
    </source>
</reference>
<name>A0ABW3HYZ0_9FLAO</name>
<dbReference type="InterPro" id="IPR011990">
    <property type="entry name" value="TPR-like_helical_dom_sf"/>
</dbReference>
<sequence>MKKLLYILTAAIFLISCSEYQKVYKNEEVAPKYALGEKLYNEGDYKRARNLFEQIVPGYAGKPGAEKLMYMYGNTMFLMEDYITSSYQLERFVKKYPRSEKIEEMSFKSAKSYYMLSPRFSLDQEDTNKAILKLQNFMNTYPKSEYFKEASDLALELDDKLQLKAYDIAKGYHHRISSGTQFRDDYYAAIAAFNNFLNDYPGSKYKEKALYYKFDTAYLLAINSTERRKEERLKDAIKYYNKWKQSAAESEFTEEAEKHIAEVNQELEKFNNQ</sequence>
<dbReference type="RefSeq" id="WP_377712778.1">
    <property type="nucleotide sequence ID" value="NZ_JBHTJM010000002.1"/>
</dbReference>
<keyword evidence="6" id="KW-1185">Reference proteome</keyword>
<gene>
    <name evidence="5" type="ORF">ACFQ1O_02005</name>
</gene>
<organism evidence="5 6">
    <name type="scientific">Pseudofulvibacter geojedonensis</name>
    <dbReference type="NCBI Taxonomy" id="1123758"/>
    <lineage>
        <taxon>Bacteria</taxon>
        <taxon>Pseudomonadati</taxon>
        <taxon>Bacteroidota</taxon>
        <taxon>Flavobacteriia</taxon>
        <taxon>Flavobacteriales</taxon>
        <taxon>Flavobacteriaceae</taxon>
        <taxon>Pseudofulvibacter</taxon>
    </lineage>
</organism>